<protein>
    <submittedName>
        <fullName evidence="2">Uncharacterized protein</fullName>
    </submittedName>
</protein>
<proteinExistence type="predicted"/>
<dbReference type="EMBL" id="JARK01001350">
    <property type="protein sequence ID" value="EYC23998.1"/>
    <property type="molecule type" value="Genomic_DNA"/>
</dbReference>
<evidence type="ECO:0000313" key="3">
    <source>
        <dbReference type="Proteomes" id="UP000024635"/>
    </source>
</evidence>
<keyword evidence="1" id="KW-0812">Transmembrane</keyword>
<organism evidence="2 3">
    <name type="scientific">Ancylostoma ceylanicum</name>
    <dbReference type="NCBI Taxonomy" id="53326"/>
    <lineage>
        <taxon>Eukaryota</taxon>
        <taxon>Metazoa</taxon>
        <taxon>Ecdysozoa</taxon>
        <taxon>Nematoda</taxon>
        <taxon>Chromadorea</taxon>
        <taxon>Rhabditida</taxon>
        <taxon>Rhabditina</taxon>
        <taxon>Rhabditomorpha</taxon>
        <taxon>Strongyloidea</taxon>
        <taxon>Ancylostomatidae</taxon>
        <taxon>Ancylostomatinae</taxon>
        <taxon>Ancylostoma</taxon>
    </lineage>
</organism>
<sequence>MVAGGAPSSTRPTELRRDHFREQLQATPPYLLQSPYLDNRAEFGDLRNVFFDSLGWFCTCSHCQLVDIPCLKWCKQLLLCWVCHHAMHLKLFWEGFSLYCQFIGLFDAVYPEGVANALNADISCRRCGLYCEHMGKHSDVYKMVVTNYVLLTACMTAKTSLMTSMTLLIWGAMLWSVEACLYCLLSPISSLFYS</sequence>
<keyword evidence="1" id="KW-1133">Transmembrane helix</keyword>
<gene>
    <name evidence="2" type="primary">Acey_s0014.g2262</name>
    <name evidence="2" type="ORF">Y032_0014g2262</name>
</gene>
<reference evidence="3" key="1">
    <citation type="journal article" date="2015" name="Nat. Genet.">
        <title>The genome and transcriptome of the zoonotic hookworm Ancylostoma ceylanicum identify infection-specific gene families.</title>
        <authorList>
            <person name="Schwarz E.M."/>
            <person name="Hu Y."/>
            <person name="Antoshechkin I."/>
            <person name="Miller M.M."/>
            <person name="Sternberg P.W."/>
            <person name="Aroian R.V."/>
        </authorList>
    </citation>
    <scope>NUCLEOTIDE SEQUENCE</scope>
    <source>
        <strain evidence="3">HY135</strain>
    </source>
</reference>
<feature type="transmembrane region" description="Helical" evidence="1">
    <location>
        <begin position="167"/>
        <end position="193"/>
    </location>
</feature>
<name>A0A016VBA9_9BILA</name>
<comment type="caution">
    <text evidence="2">The sequence shown here is derived from an EMBL/GenBank/DDBJ whole genome shotgun (WGS) entry which is preliminary data.</text>
</comment>
<keyword evidence="1" id="KW-0472">Membrane</keyword>
<keyword evidence="3" id="KW-1185">Reference proteome</keyword>
<evidence type="ECO:0000313" key="2">
    <source>
        <dbReference type="EMBL" id="EYC23998.1"/>
    </source>
</evidence>
<dbReference type="AlphaFoldDB" id="A0A016VBA9"/>
<evidence type="ECO:0000256" key="1">
    <source>
        <dbReference type="SAM" id="Phobius"/>
    </source>
</evidence>
<accession>A0A016VBA9</accession>
<dbReference type="Proteomes" id="UP000024635">
    <property type="component" value="Unassembled WGS sequence"/>
</dbReference>